<evidence type="ECO:0000313" key="15">
    <source>
        <dbReference type="Proteomes" id="UP000887572"/>
    </source>
</evidence>
<comment type="cofactor">
    <cofactor evidence="2">
        <name>Zn(2+)</name>
        <dbReference type="ChEBI" id="CHEBI:29105"/>
    </cofactor>
</comment>
<accession>A0A914I1R0</accession>
<evidence type="ECO:0000256" key="3">
    <source>
        <dbReference type="ARBA" id="ARBA00010457"/>
    </source>
</evidence>
<feature type="domain" description="Superoxide dismutase copper/zinc binding" evidence="14">
    <location>
        <begin position="206"/>
        <end position="344"/>
    </location>
</feature>
<evidence type="ECO:0000256" key="2">
    <source>
        <dbReference type="ARBA" id="ARBA00001947"/>
    </source>
</evidence>
<protein>
    <recommendedName>
        <fullName evidence="4">superoxide dismutase</fullName>
        <ecNumber evidence="4">1.15.1.1</ecNumber>
    </recommendedName>
</protein>
<evidence type="ECO:0000256" key="12">
    <source>
        <dbReference type="SAM" id="MobiDB-lite"/>
    </source>
</evidence>
<keyword evidence="5" id="KW-0479">Metal-binding</keyword>
<feature type="transmembrane region" description="Helical" evidence="13">
    <location>
        <begin position="45"/>
        <end position="74"/>
    </location>
</feature>
<evidence type="ECO:0000256" key="5">
    <source>
        <dbReference type="ARBA" id="ARBA00022723"/>
    </source>
</evidence>
<evidence type="ECO:0000256" key="10">
    <source>
        <dbReference type="ARBA" id="ARBA00023157"/>
    </source>
</evidence>
<dbReference type="EC" id="1.15.1.1" evidence="4"/>
<evidence type="ECO:0000256" key="7">
    <source>
        <dbReference type="ARBA" id="ARBA00022862"/>
    </source>
</evidence>
<dbReference type="GO" id="GO:0004784">
    <property type="term" value="F:superoxide dismutase activity"/>
    <property type="evidence" value="ECO:0007669"/>
    <property type="project" value="UniProtKB-EC"/>
</dbReference>
<dbReference type="Pfam" id="PF00080">
    <property type="entry name" value="Sod_Cu"/>
    <property type="match status" value="1"/>
</dbReference>
<keyword evidence="13" id="KW-0472">Membrane</keyword>
<dbReference type="InterPro" id="IPR024134">
    <property type="entry name" value="SOD_Cu/Zn_/chaperone"/>
</dbReference>
<comment type="similarity">
    <text evidence="3">Belongs to the Cu-Zn superoxide dismutase family.</text>
</comment>
<dbReference type="Gene3D" id="2.60.40.200">
    <property type="entry name" value="Superoxide dismutase, copper/zinc binding domain"/>
    <property type="match status" value="1"/>
</dbReference>
<keyword evidence="13" id="KW-0812">Transmembrane</keyword>
<dbReference type="WBParaSite" id="Gr19_v10_g6076.t1">
    <property type="protein sequence ID" value="Gr19_v10_g6076.t1"/>
    <property type="gene ID" value="Gr19_v10_g6076"/>
</dbReference>
<evidence type="ECO:0000313" key="16">
    <source>
        <dbReference type="WBParaSite" id="Gr19_v10_g6076.t1"/>
    </source>
</evidence>
<organism evidence="15 16">
    <name type="scientific">Globodera rostochiensis</name>
    <name type="common">Golden nematode worm</name>
    <name type="synonym">Heterodera rostochiensis</name>
    <dbReference type="NCBI Taxonomy" id="31243"/>
    <lineage>
        <taxon>Eukaryota</taxon>
        <taxon>Metazoa</taxon>
        <taxon>Ecdysozoa</taxon>
        <taxon>Nematoda</taxon>
        <taxon>Chromadorea</taxon>
        <taxon>Rhabditida</taxon>
        <taxon>Tylenchina</taxon>
        <taxon>Tylenchomorpha</taxon>
        <taxon>Tylenchoidea</taxon>
        <taxon>Heteroderidae</taxon>
        <taxon>Heteroderinae</taxon>
        <taxon>Globodera</taxon>
    </lineage>
</organism>
<evidence type="ECO:0000256" key="13">
    <source>
        <dbReference type="SAM" id="Phobius"/>
    </source>
</evidence>
<keyword evidence="8" id="KW-0560">Oxidoreductase</keyword>
<dbReference type="SUPFAM" id="SSF49329">
    <property type="entry name" value="Cu,Zn superoxide dismutase-like"/>
    <property type="match status" value="1"/>
</dbReference>
<dbReference type="Proteomes" id="UP000887572">
    <property type="component" value="Unplaced"/>
</dbReference>
<evidence type="ECO:0000256" key="6">
    <source>
        <dbReference type="ARBA" id="ARBA00022833"/>
    </source>
</evidence>
<dbReference type="PANTHER" id="PTHR10003">
    <property type="entry name" value="SUPEROXIDE DISMUTASE CU-ZN -RELATED"/>
    <property type="match status" value="1"/>
</dbReference>
<keyword evidence="10" id="KW-1015">Disulfide bond</keyword>
<evidence type="ECO:0000256" key="8">
    <source>
        <dbReference type="ARBA" id="ARBA00023002"/>
    </source>
</evidence>
<keyword evidence="15" id="KW-1185">Reference proteome</keyword>
<sequence>MEQGFGMLLEGAKLLVPAGTATVPIAGTVAVTVAAPVALPVVAPVAATVAAVAGVGAVAVGVGVAATRVAEWIVEEMAKQREKKMARLLQDLQLLTRIPRDYVWVNQREEEMERERQQEEEEMTEEEEEMTEEEEEMTEEEEEMTEEEEKRGCSGDDYGKLVVSAAVGSVVGKLVDKAFDAIGQGKEEAKKQKAFCFLVGDTDSSVKGTITFTQDNVNTPVAIMGQICGLPPGAHGFHVHEFCARSNGCSSAGPHFNPTNNDHGGPNDSTRHVGDLGNVHAGADGVAKIDFTDKLISLSGPYNIVERALVVHKLEDDLGRGVGEKQLESKKTGNAGPCLACGMIVMGASS</sequence>
<dbReference type="InterPro" id="IPR036423">
    <property type="entry name" value="SOD-like_Cu/Zn_dom_sf"/>
</dbReference>
<dbReference type="GO" id="GO:0005507">
    <property type="term" value="F:copper ion binding"/>
    <property type="evidence" value="ECO:0007669"/>
    <property type="project" value="InterPro"/>
</dbReference>
<dbReference type="InterPro" id="IPR001424">
    <property type="entry name" value="SOD_Cu_Zn_dom"/>
</dbReference>
<evidence type="ECO:0000256" key="1">
    <source>
        <dbReference type="ARBA" id="ARBA00001935"/>
    </source>
</evidence>
<keyword evidence="13" id="KW-1133">Transmembrane helix</keyword>
<keyword evidence="7" id="KW-0049">Antioxidant</keyword>
<proteinExistence type="inferred from homology"/>
<dbReference type="AlphaFoldDB" id="A0A914I1R0"/>
<comment type="catalytic activity">
    <reaction evidence="11">
        <text>2 superoxide + 2 H(+) = H2O2 + O2</text>
        <dbReference type="Rhea" id="RHEA:20696"/>
        <dbReference type="ChEBI" id="CHEBI:15378"/>
        <dbReference type="ChEBI" id="CHEBI:15379"/>
        <dbReference type="ChEBI" id="CHEBI:16240"/>
        <dbReference type="ChEBI" id="CHEBI:18421"/>
        <dbReference type="EC" id="1.15.1.1"/>
    </reaction>
</comment>
<feature type="compositionally biased region" description="Acidic residues" evidence="12">
    <location>
        <begin position="118"/>
        <end position="147"/>
    </location>
</feature>
<feature type="region of interest" description="Disordered" evidence="12">
    <location>
        <begin position="113"/>
        <end position="155"/>
    </location>
</feature>
<name>A0A914I1R0_GLORO</name>
<dbReference type="FunFam" id="2.60.40.200:FF:000003">
    <property type="entry name" value="Superoxide dismutase [Cu-Zn], chloroplastic"/>
    <property type="match status" value="1"/>
</dbReference>
<evidence type="ECO:0000256" key="9">
    <source>
        <dbReference type="ARBA" id="ARBA00023008"/>
    </source>
</evidence>
<evidence type="ECO:0000259" key="14">
    <source>
        <dbReference type="Pfam" id="PF00080"/>
    </source>
</evidence>
<dbReference type="PRINTS" id="PR00068">
    <property type="entry name" value="CUZNDISMTASE"/>
</dbReference>
<evidence type="ECO:0000256" key="4">
    <source>
        <dbReference type="ARBA" id="ARBA00012682"/>
    </source>
</evidence>
<dbReference type="CDD" id="cd00305">
    <property type="entry name" value="Cu-Zn_Superoxide_Dismutase"/>
    <property type="match status" value="1"/>
</dbReference>
<feature type="transmembrane region" description="Helical" evidence="13">
    <location>
        <begin position="12"/>
        <end position="39"/>
    </location>
</feature>
<reference evidence="16" key="1">
    <citation type="submission" date="2022-11" db="UniProtKB">
        <authorList>
            <consortium name="WormBaseParasite"/>
        </authorList>
    </citation>
    <scope>IDENTIFICATION</scope>
</reference>
<comment type="cofactor">
    <cofactor evidence="1">
        <name>Cu cation</name>
        <dbReference type="ChEBI" id="CHEBI:23378"/>
    </cofactor>
</comment>
<evidence type="ECO:0000256" key="11">
    <source>
        <dbReference type="ARBA" id="ARBA00049204"/>
    </source>
</evidence>
<keyword evidence="6" id="KW-0862">Zinc</keyword>
<keyword evidence="9" id="KW-0186">Copper</keyword>